<accession>A0A8J2QPR8</accession>
<gene>
    <name evidence="1" type="ORF">DCHRY22_LOCUS7521</name>
</gene>
<organism evidence="1 2">
    <name type="scientific">Danaus chrysippus</name>
    <name type="common">African queen</name>
    <dbReference type="NCBI Taxonomy" id="151541"/>
    <lineage>
        <taxon>Eukaryota</taxon>
        <taxon>Metazoa</taxon>
        <taxon>Ecdysozoa</taxon>
        <taxon>Arthropoda</taxon>
        <taxon>Hexapoda</taxon>
        <taxon>Insecta</taxon>
        <taxon>Pterygota</taxon>
        <taxon>Neoptera</taxon>
        <taxon>Endopterygota</taxon>
        <taxon>Lepidoptera</taxon>
        <taxon>Glossata</taxon>
        <taxon>Ditrysia</taxon>
        <taxon>Papilionoidea</taxon>
        <taxon>Nymphalidae</taxon>
        <taxon>Danainae</taxon>
        <taxon>Danaini</taxon>
        <taxon>Danaina</taxon>
        <taxon>Danaus</taxon>
        <taxon>Anosia</taxon>
    </lineage>
</organism>
<protein>
    <submittedName>
        <fullName evidence="1">(African queen) hypothetical protein</fullName>
    </submittedName>
</protein>
<sequence length="84" mass="9483">MDERFDSSSVGAGVTLDGLFRGTIYNVGLRDANRGRWNLLLCHWSNLSAGLDSTRAQCKITGHLINRHTIQLCRYLPLARRTDH</sequence>
<dbReference type="Proteomes" id="UP000789524">
    <property type="component" value="Unassembled WGS sequence"/>
</dbReference>
<keyword evidence="2" id="KW-1185">Reference proteome</keyword>
<dbReference type="EMBL" id="CAKASE010000057">
    <property type="protein sequence ID" value="CAG9566960.1"/>
    <property type="molecule type" value="Genomic_DNA"/>
</dbReference>
<dbReference type="AlphaFoldDB" id="A0A8J2QPR8"/>
<comment type="caution">
    <text evidence="1">The sequence shown here is derived from an EMBL/GenBank/DDBJ whole genome shotgun (WGS) entry which is preliminary data.</text>
</comment>
<proteinExistence type="predicted"/>
<reference evidence="1" key="1">
    <citation type="submission" date="2021-09" db="EMBL/GenBank/DDBJ databases">
        <authorList>
            <person name="Martin H S."/>
        </authorList>
    </citation>
    <scope>NUCLEOTIDE SEQUENCE</scope>
</reference>
<name>A0A8J2QPR8_9NEOP</name>
<evidence type="ECO:0000313" key="1">
    <source>
        <dbReference type="EMBL" id="CAG9566960.1"/>
    </source>
</evidence>
<evidence type="ECO:0000313" key="2">
    <source>
        <dbReference type="Proteomes" id="UP000789524"/>
    </source>
</evidence>